<feature type="coiled-coil region" evidence="1">
    <location>
        <begin position="857"/>
        <end position="903"/>
    </location>
</feature>
<accession>A0A2H5XD24</accession>
<feature type="region of interest" description="Disordered" evidence="2">
    <location>
        <begin position="763"/>
        <end position="831"/>
    </location>
</feature>
<dbReference type="InterPro" id="IPR012683">
    <property type="entry name" value="CHP02302_TM"/>
</dbReference>
<feature type="region of interest" description="Disordered" evidence="2">
    <location>
        <begin position="1026"/>
        <end position="1048"/>
    </location>
</feature>
<keyword evidence="3" id="KW-0472">Membrane</keyword>
<evidence type="ECO:0000256" key="3">
    <source>
        <dbReference type="SAM" id="Phobius"/>
    </source>
</evidence>
<dbReference type="Pfam" id="PF13779">
    <property type="entry name" value="DUF4175"/>
    <property type="match status" value="1"/>
</dbReference>
<feature type="compositionally biased region" description="Low complexity" evidence="2">
    <location>
        <begin position="932"/>
        <end position="944"/>
    </location>
</feature>
<proteinExistence type="predicted"/>
<sequence length="1116" mass="123899">MVHTHDTLLLQERFEPAKALRGAMRGLVWRRRCWVALAAVAVSLAAVAVAFTLFAILYAARHTLTPAAIVVAVPIALFAAAFLLLIAVVVGTRWWWCESFNRAAADADALLGSDAIRNALDLAKLRDDEPFVSPTFAKVAIEQAWERWQTAARNGAVRQLTQSHCRRALVAAIIAVPLLIVAFAAARWSDVSVTAVIALYRDAHAVLAFERSGKLHLQVSDTVVLKGTQVTAIAQAEGGKATSVRLRWRTVAGERWLPMTSVGDNRFAASLTVTDSGTLQAVCGRIKSAAISVRAATLPKVTEWLVTLEPPDYTGLPSESFTADAANLRVLKGTQVSVIATASAPLQQARCLASPLPSFALQTGERQVHLRFTALRPFQWQLRLRDRDGFEGTTPRYRVTVLPDRPPQVSIATSVSIAMAGGFVPLVVQAQDDFGVSALALQIGVNDARTPPSRPQTVPLAMAMGKEVERSVAIPVPVDAAGKCLWLRGVAKDNDTVSGAKTTFSQWLTVRIGTPEELVGTPEAWRQRLGQLESWLQKGEWQKAQAQVAQWQRWWQEQWQQAQWANQPLPLAWLAQWLRHLQTHLQQGDGVAARNELWQMQRALERAIGEQRLAELAQEASRLRAMQESVVRRLQHHASPSSLAPTQKVVAESTEQLRQALRNEVERWAKLGEADVAFQLRDAAEVLERRPTTAAQQQAAAAMRDEQGALAQLHASDALADLRDVEERLTSPTQNPLAQLYRQERNLLAQLLEQTERLRRDQMAVRQVTERVTQSERSTPDAPERAQRERFAPPTPPSWQEVERLTGQTPMQPPLTTPQDLAGHQQQLRQRAEGLRHPLRAVMERTPQLSPEAPHHLQDAIEQMRQAEADLRLMNLRQAAPAQRRAEQALQQLSEALRRALQTEQGSTAQRMGAGENEAMALARRQAQLLRQTQRLHQQRQQGQMPSPAQLQGLGAEEGNIRRALSRMEGFFGETLPPELRQRLGDAQEQLRWLENQLPQGETGQPAQERQRQVLATLFALAQALSGQQRGHQQGQQHQQAQGQKPALPDLNWGRFVEHGPPLRQVPEALRGAKGGAAFVEPSRSPATNVPPIFVPRITVPPAYRDAVQKYQRQVR</sequence>
<evidence type="ECO:0000256" key="1">
    <source>
        <dbReference type="SAM" id="Coils"/>
    </source>
</evidence>
<reference evidence="5" key="1">
    <citation type="submission" date="2017-09" db="EMBL/GenBank/DDBJ databases">
        <title>Metaegenomics of thermophilic ammonia-oxidizing enrichment culture.</title>
        <authorList>
            <person name="Kato S."/>
            <person name="Suzuki K."/>
        </authorList>
    </citation>
    <scope>NUCLEOTIDE SEQUENCE [LARGE SCALE GENOMIC DNA]</scope>
</reference>
<keyword evidence="3" id="KW-0812">Transmembrane</keyword>
<evidence type="ECO:0000313" key="4">
    <source>
        <dbReference type="EMBL" id="GBC99088.1"/>
    </source>
</evidence>
<organism evidence="4 5">
    <name type="scientific">Candidatus Fervidibacter japonicus</name>
    <dbReference type="NCBI Taxonomy" id="2035412"/>
    <lineage>
        <taxon>Bacteria</taxon>
        <taxon>Candidatus Fervidibacterota</taxon>
        <taxon>Candidatus Fervidibacter</taxon>
    </lineage>
</organism>
<gene>
    <name evidence="4" type="ORF">HRbin17_01609</name>
</gene>
<dbReference type="AlphaFoldDB" id="A0A2H5XD24"/>
<feature type="region of interest" description="Disordered" evidence="2">
    <location>
        <begin position="932"/>
        <end position="952"/>
    </location>
</feature>
<feature type="compositionally biased region" description="Low complexity" evidence="2">
    <location>
        <begin position="1027"/>
        <end position="1044"/>
    </location>
</feature>
<evidence type="ECO:0000256" key="2">
    <source>
        <dbReference type="SAM" id="MobiDB-lite"/>
    </source>
</evidence>
<dbReference type="EMBL" id="BEHT01000020">
    <property type="protein sequence ID" value="GBC99088.1"/>
    <property type="molecule type" value="Genomic_DNA"/>
</dbReference>
<comment type="caution">
    <text evidence="4">The sequence shown here is derived from an EMBL/GenBank/DDBJ whole genome shotgun (WGS) entry which is preliminary data.</text>
</comment>
<keyword evidence="3" id="KW-1133">Transmembrane helix</keyword>
<name>A0A2H5XD24_9BACT</name>
<feature type="transmembrane region" description="Helical" evidence="3">
    <location>
        <begin position="168"/>
        <end position="188"/>
    </location>
</feature>
<dbReference type="Proteomes" id="UP000236173">
    <property type="component" value="Unassembled WGS sequence"/>
</dbReference>
<keyword evidence="1" id="KW-0175">Coiled coil</keyword>
<feature type="transmembrane region" description="Helical" evidence="3">
    <location>
        <begin position="66"/>
        <end position="90"/>
    </location>
</feature>
<protein>
    <submittedName>
        <fullName evidence="4">Uncharacterized protein</fullName>
    </submittedName>
</protein>
<feature type="transmembrane region" description="Helical" evidence="3">
    <location>
        <begin position="34"/>
        <end position="60"/>
    </location>
</feature>
<evidence type="ECO:0000313" key="5">
    <source>
        <dbReference type="Proteomes" id="UP000236173"/>
    </source>
</evidence>
<feature type="compositionally biased region" description="Basic and acidic residues" evidence="2">
    <location>
        <begin position="778"/>
        <end position="791"/>
    </location>
</feature>